<feature type="transmembrane region" description="Helical" evidence="8">
    <location>
        <begin position="130"/>
        <end position="151"/>
    </location>
</feature>
<dbReference type="PANTHER" id="PTHR43848">
    <property type="entry name" value="PUTRESCINE TRANSPORT SYSTEM PERMEASE PROTEIN POTI"/>
    <property type="match status" value="1"/>
</dbReference>
<dbReference type="GO" id="GO:0055085">
    <property type="term" value="P:transmembrane transport"/>
    <property type="evidence" value="ECO:0007669"/>
    <property type="project" value="InterPro"/>
</dbReference>
<evidence type="ECO:0000256" key="4">
    <source>
        <dbReference type="ARBA" id="ARBA00022475"/>
    </source>
</evidence>
<dbReference type="OrthoDB" id="9782004at2"/>
<dbReference type="EMBL" id="FO681347">
    <property type="protein sequence ID" value="CCV64659.1"/>
    <property type="molecule type" value="Genomic_DNA"/>
</dbReference>
<feature type="transmembrane region" description="Helical" evidence="8">
    <location>
        <begin position="30"/>
        <end position="51"/>
    </location>
</feature>
<evidence type="ECO:0000256" key="3">
    <source>
        <dbReference type="ARBA" id="ARBA00022448"/>
    </source>
</evidence>
<feature type="domain" description="ABC transmembrane type-1" evidence="9">
    <location>
        <begin position="81"/>
        <end position="274"/>
    </location>
</feature>
<keyword evidence="11" id="KW-1185">Reference proteome</keyword>
<accession>U4KL85</accession>
<keyword evidence="7 8" id="KW-0472">Membrane</keyword>
<evidence type="ECO:0000259" key="9">
    <source>
        <dbReference type="PROSITE" id="PS50928"/>
    </source>
</evidence>
<dbReference type="GO" id="GO:0005886">
    <property type="term" value="C:plasma membrane"/>
    <property type="evidence" value="ECO:0007669"/>
    <property type="project" value="UniProtKB-SubCell"/>
</dbReference>
<dbReference type="InterPro" id="IPR000515">
    <property type="entry name" value="MetI-like"/>
</dbReference>
<keyword evidence="5 8" id="KW-0812">Transmembrane</keyword>
<evidence type="ECO:0000256" key="2">
    <source>
        <dbReference type="ARBA" id="ARBA00007069"/>
    </source>
</evidence>
<evidence type="ECO:0000256" key="6">
    <source>
        <dbReference type="ARBA" id="ARBA00022989"/>
    </source>
</evidence>
<dbReference type="CDD" id="cd13663">
    <property type="entry name" value="PBP2_PotD_PotF_like_2"/>
    <property type="match status" value="1"/>
</dbReference>
<evidence type="ECO:0000256" key="1">
    <source>
        <dbReference type="ARBA" id="ARBA00004651"/>
    </source>
</evidence>
<feature type="transmembrane region" description="Helical" evidence="8">
    <location>
        <begin position="256"/>
        <end position="278"/>
    </location>
</feature>
<dbReference type="GO" id="GO:0042597">
    <property type="term" value="C:periplasmic space"/>
    <property type="evidence" value="ECO:0007669"/>
    <property type="project" value="InterPro"/>
</dbReference>
<evidence type="ECO:0000256" key="8">
    <source>
        <dbReference type="RuleBase" id="RU363032"/>
    </source>
</evidence>
<keyword evidence="6 8" id="KW-1133">Transmembrane helix</keyword>
<keyword evidence="3 8" id="KW-0813">Transport</keyword>
<dbReference type="SUPFAM" id="SSF53850">
    <property type="entry name" value="Periplasmic binding protein-like II"/>
    <property type="match status" value="1"/>
</dbReference>
<feature type="transmembrane region" description="Helical" evidence="8">
    <location>
        <begin position="85"/>
        <end position="109"/>
    </location>
</feature>
<dbReference type="InterPro" id="IPR051789">
    <property type="entry name" value="Bact_Polyamine_Transport"/>
</dbReference>
<protein>
    <submittedName>
        <fullName evidence="10">Putative ABC-type spermidine/putescine transport system, binding component</fullName>
    </submittedName>
</protein>
<dbReference type="InterPro" id="IPR006059">
    <property type="entry name" value="SBP"/>
</dbReference>
<evidence type="ECO:0000313" key="10">
    <source>
        <dbReference type="EMBL" id="CCV64659.1"/>
    </source>
</evidence>
<feature type="transmembrane region" description="Helical" evidence="8">
    <location>
        <begin position="157"/>
        <end position="176"/>
    </location>
</feature>
<dbReference type="Gene3D" id="1.10.3720.10">
    <property type="entry name" value="MetI-like"/>
    <property type="match status" value="1"/>
</dbReference>
<reference evidence="10 11" key="1">
    <citation type="journal article" date="2013" name="J. Mol. Microbiol. Biotechnol.">
        <title>Analysis of the Complete Genomes of Acholeplasma brassicae , A. palmae and A. laidlawii and Their Comparison to the Obligate Parasites from ' Candidatus Phytoplasma'.</title>
        <authorList>
            <person name="Kube M."/>
            <person name="Siewert C."/>
            <person name="Migdoll A.M."/>
            <person name="Duduk B."/>
            <person name="Holz S."/>
            <person name="Rabus R."/>
            <person name="Seemuller E."/>
            <person name="Mitrovic J."/>
            <person name="Muller I."/>
            <person name="Buttner C."/>
            <person name="Reinhardt R."/>
        </authorList>
    </citation>
    <scope>NUCLEOTIDE SEQUENCE [LARGE SCALE GENOMIC DNA]</scope>
    <source>
        <strain evidence="10 11">J233</strain>
    </source>
</reference>
<dbReference type="PANTHER" id="PTHR43848:SF2">
    <property type="entry name" value="PUTRESCINE TRANSPORT SYSTEM PERMEASE PROTEIN POTI"/>
    <property type="match status" value="1"/>
</dbReference>
<dbReference type="PROSITE" id="PS50928">
    <property type="entry name" value="ABC_TM1"/>
    <property type="match status" value="1"/>
</dbReference>
<gene>
    <name evidence="10" type="primary">potD</name>
    <name evidence="10" type="ORF">BN85410820</name>
</gene>
<dbReference type="HOGENOM" id="CLU_026974_9_1_14"/>
<proteinExistence type="inferred from homology"/>
<evidence type="ECO:0000256" key="5">
    <source>
        <dbReference type="ARBA" id="ARBA00022692"/>
    </source>
</evidence>
<dbReference type="Gene3D" id="3.40.190.10">
    <property type="entry name" value="Periplasmic binding protein-like II"/>
    <property type="match status" value="2"/>
</dbReference>
<dbReference type="PRINTS" id="PR00909">
    <property type="entry name" value="SPERMDNBNDNG"/>
</dbReference>
<dbReference type="STRING" id="1318466.BN85410820"/>
<feature type="transmembrane region" description="Helical" evidence="8">
    <location>
        <begin position="290"/>
        <end position="306"/>
    </location>
</feature>
<dbReference type="Pfam" id="PF00528">
    <property type="entry name" value="BPD_transp_1"/>
    <property type="match status" value="1"/>
</dbReference>
<keyword evidence="4" id="KW-1003">Cell membrane</keyword>
<dbReference type="InterPro" id="IPR001188">
    <property type="entry name" value="Sperm_putr-bd"/>
</dbReference>
<dbReference type="KEGG" id="apal:BN85410820"/>
<dbReference type="Pfam" id="PF13416">
    <property type="entry name" value="SBP_bac_8"/>
    <property type="match status" value="1"/>
</dbReference>
<feature type="transmembrane region" description="Helical" evidence="8">
    <location>
        <begin position="197"/>
        <end position="222"/>
    </location>
</feature>
<comment type="similarity">
    <text evidence="2">Belongs to the binding-protein-dependent transport system permease family. CysTW subfamily.</text>
</comment>
<dbReference type="GO" id="GO:0019808">
    <property type="term" value="F:polyamine binding"/>
    <property type="evidence" value="ECO:0007669"/>
    <property type="project" value="InterPro"/>
</dbReference>
<dbReference type="AlphaFoldDB" id="U4KL85"/>
<dbReference type="SUPFAM" id="SSF161098">
    <property type="entry name" value="MetI-like"/>
    <property type="match status" value="1"/>
</dbReference>
<name>U4KL85_ALTPJ</name>
<dbReference type="GO" id="GO:0015846">
    <property type="term" value="P:polyamine transport"/>
    <property type="evidence" value="ECO:0007669"/>
    <property type="project" value="InterPro"/>
</dbReference>
<evidence type="ECO:0000256" key="7">
    <source>
        <dbReference type="ARBA" id="ARBA00023136"/>
    </source>
</evidence>
<dbReference type="Proteomes" id="UP000032740">
    <property type="component" value="Chromosome"/>
</dbReference>
<dbReference type="RefSeq" id="WP_030003546.1">
    <property type="nucleotide sequence ID" value="NC_022538.1"/>
</dbReference>
<dbReference type="CDD" id="cd06261">
    <property type="entry name" value="TM_PBP2"/>
    <property type="match status" value="1"/>
</dbReference>
<organism evidence="10 11">
    <name type="scientific">Alteracholeplasma palmae (strain ATCC 49389 / J233)</name>
    <name type="common">Acholeplasma palmae</name>
    <dbReference type="NCBI Taxonomy" id="1318466"/>
    <lineage>
        <taxon>Bacteria</taxon>
        <taxon>Bacillati</taxon>
        <taxon>Mycoplasmatota</taxon>
        <taxon>Mollicutes</taxon>
        <taxon>Acholeplasmatales</taxon>
        <taxon>Acholeplasmataceae</taxon>
        <taxon>Acholeplasma</taxon>
    </lineage>
</organism>
<comment type="subcellular location">
    <subcellularLocation>
        <location evidence="1 8">Cell membrane</location>
        <topology evidence="1 8">Multi-pass membrane protein</topology>
    </subcellularLocation>
</comment>
<dbReference type="InterPro" id="IPR035906">
    <property type="entry name" value="MetI-like_sf"/>
</dbReference>
<evidence type="ECO:0000313" key="11">
    <source>
        <dbReference type="Proteomes" id="UP000032740"/>
    </source>
</evidence>
<sequence>MNKYPKAALSDYGYKDYSKLKKVYKIISKILLGLIIFVMYLSILLIALQSLNSSSDVNSFKSLTFKWYLEMFSNRSLRNAITNTLIVSLVSTALAAILGTFIAVGIYSLAKKKRQRVMLFNNIPVLNADIVTGISLMIIFSLLLPIFPYIFGPVTLIMAHLFFTLPYVILSVLPKLKETDPNLMDAALDLGVKPYKALIKVVLPAIISGVFSGTLLAFTMSIDDFVISYYTTGNGFDNLSIWIYGSIGRKSLTPSVYAFSTLLTLVTLAFVLGYQLMLKKEVRKMLNTKKIYLLLTIIISSILLASCGQSNKLLLLNWGEYINDDLVAKFEEEFGVEVSISIADSNELFYSKIKSGTTAYDLVVPSDYMIEKMMEKDLLQEIDYSKLSNYNQDNNPYMEGVLGIQSKMTQGNERYNVPYFWGTFGLMYNKKKEGLEQAVKEYGWQAYMDPTKRPSNTRLGMYNVSRNAYAAAMYSQNLDPNVYSEELLKQAENTLIKANINEWGTDTLKKGIASNNLDLAFVYTGDFLDMLYLKLDDGSKLDEITFDIHIPEQTIAFMDAFVIPKKAKHVDLAHKFINFFLDPENAYENASVVGYATPLLKSYEMITNYVGEDEWLTDWAYANKTYYPILGSDSPVRFKGTPLKNLKQEELDKINNMVNKVKIS</sequence>